<dbReference type="AlphaFoldDB" id="A0A430FAE0"/>
<evidence type="ECO:0000313" key="2">
    <source>
        <dbReference type="Proteomes" id="UP000288052"/>
    </source>
</evidence>
<accession>A0A430FAE0</accession>
<comment type="caution">
    <text evidence="1">The sequence shown here is derived from an EMBL/GenBank/DDBJ whole genome shotgun (WGS) entry which is preliminary data.</text>
</comment>
<reference evidence="1 2" key="1">
    <citation type="submission" date="2018-09" db="EMBL/GenBank/DDBJ databases">
        <title>Characterization of the phylogenetic diversity of five novel species belonging to the genus Bifidobacterium.</title>
        <authorList>
            <person name="Lugli G.A."/>
            <person name="Duranti S."/>
            <person name="Milani C."/>
        </authorList>
    </citation>
    <scope>NUCLEOTIDE SEQUENCE [LARGE SCALE GENOMIC DNA]</scope>
    <source>
        <strain evidence="1 2">2020B</strain>
    </source>
</reference>
<name>A0A430FAE0_9BIFI</name>
<keyword evidence="2" id="KW-1185">Reference proteome</keyword>
<protein>
    <submittedName>
        <fullName evidence="1">Uncharacterized protein</fullName>
    </submittedName>
</protein>
<gene>
    <name evidence="1" type="ORF">D2E22_0265</name>
</gene>
<proteinExistence type="predicted"/>
<organism evidence="1 2">
    <name type="scientific">Bifidobacterium castoris</name>
    <dbReference type="NCBI Taxonomy" id="2306972"/>
    <lineage>
        <taxon>Bacteria</taxon>
        <taxon>Bacillati</taxon>
        <taxon>Actinomycetota</taxon>
        <taxon>Actinomycetes</taxon>
        <taxon>Bifidobacteriales</taxon>
        <taxon>Bifidobacteriaceae</taxon>
        <taxon>Bifidobacterium</taxon>
    </lineage>
</organism>
<dbReference type="EMBL" id="QXGI01000001">
    <property type="protein sequence ID" value="RSX49804.1"/>
    <property type="molecule type" value="Genomic_DNA"/>
</dbReference>
<dbReference type="Proteomes" id="UP000288052">
    <property type="component" value="Unassembled WGS sequence"/>
</dbReference>
<sequence>MLLLDGPELVAAILDRYRTIAHTLRCEADRTERGGRERLRRGRIIRDAEWLGQGAGMIGRARHMRALADLIAERSRHAWEAVMADPAPDDTIQLGAMACRHAALTPLRCMMPGCATLVWLLLDLEDGPDRDMTYGDMVSAAGWRRWVHRFEEQESEPVVCPLHLGAPVRAGDGMPDGSWFPWDADRAMVPCVRAGERAAVRELLDMCDRWGRIPLL</sequence>
<evidence type="ECO:0000313" key="1">
    <source>
        <dbReference type="EMBL" id="RSX49804.1"/>
    </source>
</evidence>
<dbReference type="RefSeq" id="WP_126031316.1">
    <property type="nucleotide sequence ID" value="NZ_QXGI01000001.1"/>
</dbReference>